<dbReference type="AlphaFoldDB" id="A0A2R7Y6U7"/>
<feature type="region of interest" description="Disordered" evidence="1">
    <location>
        <begin position="65"/>
        <end position="86"/>
    </location>
</feature>
<dbReference type="EMBL" id="NBVN01000002">
    <property type="protein sequence ID" value="PUA33248.1"/>
    <property type="molecule type" value="Genomic_DNA"/>
</dbReference>
<evidence type="ECO:0000256" key="1">
    <source>
        <dbReference type="SAM" id="MobiDB-lite"/>
    </source>
</evidence>
<name>A0A2R7Y6U7_9CREN</name>
<organism evidence="2 3">
    <name type="scientific">Zestosphaera tikiterensis</name>
    <dbReference type="NCBI Taxonomy" id="1973259"/>
    <lineage>
        <taxon>Archaea</taxon>
        <taxon>Thermoproteota</taxon>
        <taxon>Thermoprotei</taxon>
        <taxon>Desulfurococcales</taxon>
        <taxon>Desulfurococcaceae</taxon>
        <taxon>Zestosphaera</taxon>
    </lineage>
</organism>
<evidence type="ECO:0008006" key="4">
    <source>
        <dbReference type="Google" id="ProtNLM"/>
    </source>
</evidence>
<comment type="caution">
    <text evidence="2">The sequence shown here is derived from an EMBL/GenBank/DDBJ whole genome shotgun (WGS) entry which is preliminary data.</text>
</comment>
<proteinExistence type="predicted"/>
<evidence type="ECO:0000313" key="3">
    <source>
        <dbReference type="Proteomes" id="UP000244093"/>
    </source>
</evidence>
<evidence type="ECO:0000313" key="2">
    <source>
        <dbReference type="EMBL" id="PUA33248.1"/>
    </source>
</evidence>
<sequence length="104" mass="11388">MVLDLVRCPSCGADVKPETTWQVVSPLPDAEGRITITVMGTFTCPSCGHKWKGKVSSIKVGPEGEVSFGEERKKRTSKEKKSKGSEYTGKVIELDISEILSEEE</sequence>
<accession>A0A2R7Y6U7</accession>
<protein>
    <recommendedName>
        <fullName evidence="4">Chromatin protein Cren7</fullName>
    </recommendedName>
</protein>
<gene>
    <name evidence="2" type="ORF">B7O98_02095</name>
</gene>
<reference evidence="2 3" key="1">
    <citation type="journal article" date="2018" name="Syst. Appl. Microbiol.">
        <title>A new symbiotic nanoarchaeote (Candidatus Nanoclepta minutus) and its host (Zestosphaera tikiterensis gen. nov., sp. nov.) from a New Zealand hot spring.</title>
        <authorList>
            <person name="St John E."/>
            <person name="Liu Y."/>
            <person name="Podar M."/>
            <person name="Stott M.B."/>
            <person name="Meneghin J."/>
            <person name="Chen Z."/>
            <person name="Lagutin K."/>
            <person name="Mitchell K."/>
            <person name="Reysenbach A.L."/>
        </authorList>
    </citation>
    <scope>NUCLEOTIDE SEQUENCE [LARGE SCALE GENOMIC DNA]</scope>
    <source>
        <strain evidence="2">NZ3</strain>
    </source>
</reference>
<dbReference type="Proteomes" id="UP000244093">
    <property type="component" value="Unassembled WGS sequence"/>
</dbReference>